<evidence type="ECO:0000313" key="1">
    <source>
        <dbReference type="EMBL" id="GBM43118.1"/>
    </source>
</evidence>
<organism evidence="1 2">
    <name type="scientific">Araneus ventricosus</name>
    <name type="common">Orbweaver spider</name>
    <name type="synonym">Epeira ventricosa</name>
    <dbReference type="NCBI Taxonomy" id="182803"/>
    <lineage>
        <taxon>Eukaryota</taxon>
        <taxon>Metazoa</taxon>
        <taxon>Ecdysozoa</taxon>
        <taxon>Arthropoda</taxon>
        <taxon>Chelicerata</taxon>
        <taxon>Arachnida</taxon>
        <taxon>Araneae</taxon>
        <taxon>Araneomorphae</taxon>
        <taxon>Entelegynae</taxon>
        <taxon>Araneoidea</taxon>
        <taxon>Araneidae</taxon>
        <taxon>Araneus</taxon>
    </lineage>
</organism>
<protein>
    <submittedName>
        <fullName evidence="1">Uncharacterized protein</fullName>
    </submittedName>
</protein>
<reference evidence="1 2" key="1">
    <citation type="journal article" date="2019" name="Sci. Rep.">
        <title>Orb-weaving spider Araneus ventricosus genome elucidates the spidroin gene catalogue.</title>
        <authorList>
            <person name="Kono N."/>
            <person name="Nakamura H."/>
            <person name="Ohtoshi R."/>
            <person name="Moran D.A.P."/>
            <person name="Shinohara A."/>
            <person name="Yoshida Y."/>
            <person name="Fujiwara M."/>
            <person name="Mori M."/>
            <person name="Tomita M."/>
            <person name="Arakawa K."/>
        </authorList>
    </citation>
    <scope>NUCLEOTIDE SEQUENCE [LARGE SCALE GENOMIC DNA]</scope>
</reference>
<dbReference type="OrthoDB" id="8333692at2759"/>
<accession>A0A4Y2FRI5</accession>
<gene>
    <name evidence="1" type="ORF">AVEN_222174_1</name>
</gene>
<dbReference type="Proteomes" id="UP000499080">
    <property type="component" value="Unassembled WGS sequence"/>
</dbReference>
<dbReference type="AlphaFoldDB" id="A0A4Y2FRI5"/>
<comment type="caution">
    <text evidence="1">The sequence shown here is derived from an EMBL/GenBank/DDBJ whole genome shotgun (WGS) entry which is preliminary data.</text>
</comment>
<sequence length="80" mass="9293">MDEFIQTYKAEEQYVKVVILTVENHLAMLAENFKKYFLADHNLVAGYEWVRDPFQNTPEGLSTAEEEIFTSFTASGEIKR</sequence>
<dbReference type="EMBL" id="BGPR01001017">
    <property type="protein sequence ID" value="GBM43118.1"/>
    <property type="molecule type" value="Genomic_DNA"/>
</dbReference>
<name>A0A4Y2FRI5_ARAVE</name>
<evidence type="ECO:0000313" key="2">
    <source>
        <dbReference type="Proteomes" id="UP000499080"/>
    </source>
</evidence>
<keyword evidence="2" id="KW-1185">Reference proteome</keyword>
<proteinExistence type="predicted"/>